<evidence type="ECO:0008006" key="3">
    <source>
        <dbReference type="Google" id="ProtNLM"/>
    </source>
</evidence>
<dbReference type="EMBL" id="KQ415686">
    <property type="protein sequence ID" value="KOG00980.1"/>
    <property type="molecule type" value="Genomic_DNA"/>
</dbReference>
<reference evidence="2" key="1">
    <citation type="submission" date="2015-07" db="EMBL/GenBank/DDBJ databases">
        <title>MeaNS - Measles Nucleotide Surveillance Program.</title>
        <authorList>
            <person name="Tran T."/>
            <person name="Druce J."/>
        </authorList>
    </citation>
    <scope>NUCLEOTIDE SEQUENCE</scope>
    <source>
        <strain evidence="2">UCB-OBI-ISO-001</strain>
        <tissue evidence="2">Gonad</tissue>
    </source>
</reference>
<keyword evidence="1" id="KW-0732">Signal</keyword>
<gene>
    <name evidence="2" type="ORF">OCBIM_22021173mg</name>
</gene>
<accession>A0A0L8IHP2</accession>
<organism evidence="2">
    <name type="scientific">Octopus bimaculoides</name>
    <name type="common">California two-spotted octopus</name>
    <dbReference type="NCBI Taxonomy" id="37653"/>
    <lineage>
        <taxon>Eukaryota</taxon>
        <taxon>Metazoa</taxon>
        <taxon>Spiralia</taxon>
        <taxon>Lophotrochozoa</taxon>
        <taxon>Mollusca</taxon>
        <taxon>Cephalopoda</taxon>
        <taxon>Coleoidea</taxon>
        <taxon>Octopodiformes</taxon>
        <taxon>Octopoda</taxon>
        <taxon>Incirrata</taxon>
        <taxon>Octopodidae</taxon>
        <taxon>Octopus</taxon>
    </lineage>
</organism>
<feature type="chain" id="PRO_5005584432" description="Secreted protein" evidence="1">
    <location>
        <begin position="26"/>
        <end position="102"/>
    </location>
</feature>
<sequence length="102" mass="11726">MLLNKLSLFFLFACLFSFTFLSVSASLPSSCSWCKNINEGHLTQKSEEMDNLGHCTIKRHHFARSNITSNTSSYRERFILLLVLAFQFHLEGFLVCRISLCL</sequence>
<name>A0A0L8IHP2_OCTBM</name>
<dbReference type="AlphaFoldDB" id="A0A0L8IHP2"/>
<evidence type="ECO:0000256" key="1">
    <source>
        <dbReference type="SAM" id="SignalP"/>
    </source>
</evidence>
<protein>
    <recommendedName>
        <fullName evidence="3">Secreted protein</fullName>
    </recommendedName>
</protein>
<feature type="signal peptide" evidence="1">
    <location>
        <begin position="1"/>
        <end position="25"/>
    </location>
</feature>
<evidence type="ECO:0000313" key="2">
    <source>
        <dbReference type="EMBL" id="KOG00980.1"/>
    </source>
</evidence>
<proteinExistence type="predicted"/>